<evidence type="ECO:0000313" key="10">
    <source>
        <dbReference type="EMBL" id="OAD56016.1"/>
    </source>
</evidence>
<accession>A0A310SMR3</accession>
<feature type="transmembrane region" description="Helical" evidence="9">
    <location>
        <begin position="261"/>
        <end position="281"/>
    </location>
</feature>
<feature type="transmembrane region" description="Helical" evidence="9">
    <location>
        <begin position="111"/>
        <end position="132"/>
    </location>
</feature>
<evidence type="ECO:0000256" key="5">
    <source>
        <dbReference type="ARBA" id="ARBA00022989"/>
    </source>
</evidence>
<feature type="transmembrane region" description="Helical" evidence="9">
    <location>
        <begin position="228"/>
        <end position="249"/>
    </location>
</feature>
<keyword evidence="3 9" id="KW-0812">Transmembrane</keyword>
<evidence type="ECO:0000256" key="4">
    <source>
        <dbReference type="ARBA" id="ARBA00022725"/>
    </source>
</evidence>
<dbReference type="GO" id="GO:0005886">
    <property type="term" value="C:plasma membrane"/>
    <property type="evidence" value="ECO:0007669"/>
    <property type="project" value="UniProtKB-SubCell"/>
</dbReference>
<keyword evidence="6 9" id="KW-0472">Membrane</keyword>
<gene>
    <name evidence="10" type="ORF">WN48_03756</name>
</gene>
<dbReference type="AlphaFoldDB" id="A0A310SMR3"/>
<evidence type="ECO:0000256" key="9">
    <source>
        <dbReference type="RuleBase" id="RU351113"/>
    </source>
</evidence>
<dbReference type="EMBL" id="KQ762207">
    <property type="protein sequence ID" value="OAD56016.1"/>
    <property type="molecule type" value="Genomic_DNA"/>
</dbReference>
<dbReference type="PANTHER" id="PTHR21137:SF42">
    <property type="entry name" value="ODORANT RECEPTOR 83A"/>
    <property type="match status" value="1"/>
</dbReference>
<dbReference type="Proteomes" id="UP000250275">
    <property type="component" value="Unassembled WGS sequence"/>
</dbReference>
<keyword evidence="4 9" id="KW-0552">Olfaction</keyword>
<dbReference type="GO" id="GO:0004984">
    <property type="term" value="F:olfactory receptor activity"/>
    <property type="evidence" value="ECO:0007669"/>
    <property type="project" value="InterPro"/>
</dbReference>
<comment type="subcellular location">
    <subcellularLocation>
        <location evidence="9">Cell membrane</location>
        <topology evidence="9">Multi-pass membrane protein</topology>
    </subcellularLocation>
    <subcellularLocation>
        <location evidence="1">Membrane</location>
        <topology evidence="1">Multi-pass membrane protein</topology>
    </subcellularLocation>
</comment>
<feature type="transmembrane region" description="Helical" evidence="9">
    <location>
        <begin position="168"/>
        <end position="191"/>
    </location>
</feature>
<keyword evidence="7 9" id="KW-0675">Receptor</keyword>
<keyword evidence="8 9" id="KW-0807">Transducer</keyword>
<sequence>MKFIGIWPDERKWNRPSSFYVLIPFLLMFCFVSVPMCLNLPLIADDFNLVIENLSMGNITFIISLIKIYVIWIHGKPMKCLVDSMARDWNTASDDSEHETMIVIARLTKRIIGRSIMLMLFVLFSFLVLYIYSAKFRSNKLFFYGYYFYNVSISPNYELTMLAQLLSIIYSSIGYTVVDNFVVMLILHVCAQLMNLRNQLKKFQGYDKQELEMKLKKIVRKHIYLNRFVWENFGCYISLNSLIMSHAFLRFVKTVENCCNVMLLIQMLGCTFQMCFQFLMVIMSLKDVTNECFFLQIFFMSGYLIYVMLQLYMYCYVGEKLSVESTELANAAYDSEWYNLSPRSAKLLIIIICRARTPLTITAGRFCSFSMQLFSQVRAKAL</sequence>
<dbReference type="GO" id="GO:0007165">
    <property type="term" value="P:signal transduction"/>
    <property type="evidence" value="ECO:0007669"/>
    <property type="project" value="UniProtKB-KW"/>
</dbReference>
<organism evidence="10 11">
    <name type="scientific">Eufriesea mexicana</name>
    <dbReference type="NCBI Taxonomy" id="516756"/>
    <lineage>
        <taxon>Eukaryota</taxon>
        <taxon>Metazoa</taxon>
        <taxon>Ecdysozoa</taxon>
        <taxon>Arthropoda</taxon>
        <taxon>Hexapoda</taxon>
        <taxon>Insecta</taxon>
        <taxon>Pterygota</taxon>
        <taxon>Neoptera</taxon>
        <taxon>Endopterygota</taxon>
        <taxon>Hymenoptera</taxon>
        <taxon>Apocrita</taxon>
        <taxon>Aculeata</taxon>
        <taxon>Apoidea</taxon>
        <taxon>Anthophila</taxon>
        <taxon>Apidae</taxon>
        <taxon>Eufriesea</taxon>
    </lineage>
</organism>
<evidence type="ECO:0000256" key="7">
    <source>
        <dbReference type="ARBA" id="ARBA00023170"/>
    </source>
</evidence>
<evidence type="ECO:0000256" key="6">
    <source>
        <dbReference type="ARBA" id="ARBA00023136"/>
    </source>
</evidence>
<dbReference type="OrthoDB" id="6617147at2759"/>
<feature type="transmembrane region" description="Helical" evidence="9">
    <location>
        <begin position="21"/>
        <end position="44"/>
    </location>
</feature>
<dbReference type="InterPro" id="IPR004117">
    <property type="entry name" value="7tm6_olfct_rcpt"/>
</dbReference>
<keyword evidence="11" id="KW-1185">Reference proteome</keyword>
<feature type="transmembrane region" description="Helical" evidence="9">
    <location>
        <begin position="56"/>
        <end position="75"/>
    </location>
</feature>
<name>A0A310SMR3_9HYME</name>
<proteinExistence type="inferred from homology"/>
<feature type="transmembrane region" description="Helical" evidence="9">
    <location>
        <begin position="293"/>
        <end position="314"/>
    </location>
</feature>
<dbReference type="Pfam" id="PF02949">
    <property type="entry name" value="7tm_6"/>
    <property type="match status" value="1"/>
</dbReference>
<evidence type="ECO:0000256" key="8">
    <source>
        <dbReference type="ARBA" id="ARBA00023224"/>
    </source>
</evidence>
<keyword evidence="2 9" id="KW-0716">Sensory transduction</keyword>
<evidence type="ECO:0000256" key="3">
    <source>
        <dbReference type="ARBA" id="ARBA00022692"/>
    </source>
</evidence>
<keyword evidence="5 9" id="KW-1133">Transmembrane helix</keyword>
<evidence type="ECO:0000256" key="2">
    <source>
        <dbReference type="ARBA" id="ARBA00022606"/>
    </source>
</evidence>
<dbReference type="GO" id="GO:0005549">
    <property type="term" value="F:odorant binding"/>
    <property type="evidence" value="ECO:0007669"/>
    <property type="project" value="InterPro"/>
</dbReference>
<protein>
    <recommendedName>
        <fullName evidence="9">Odorant receptor</fullName>
    </recommendedName>
</protein>
<evidence type="ECO:0000256" key="1">
    <source>
        <dbReference type="ARBA" id="ARBA00004141"/>
    </source>
</evidence>
<dbReference type="PANTHER" id="PTHR21137">
    <property type="entry name" value="ODORANT RECEPTOR"/>
    <property type="match status" value="1"/>
</dbReference>
<comment type="similarity">
    <text evidence="9">Belongs to the insect chemoreceptor superfamily. Heteromeric odorant receptor channel (TC 1.A.69) family.</text>
</comment>
<reference evidence="10 11" key="1">
    <citation type="submission" date="2015-07" db="EMBL/GenBank/DDBJ databases">
        <title>The genome of Eufriesea mexicana.</title>
        <authorList>
            <person name="Pan H."/>
            <person name="Kapheim K."/>
        </authorList>
    </citation>
    <scope>NUCLEOTIDE SEQUENCE [LARGE SCALE GENOMIC DNA]</scope>
    <source>
        <strain evidence="10">0111107269</strain>
        <tissue evidence="10">Whole body</tissue>
    </source>
</reference>
<evidence type="ECO:0000313" key="11">
    <source>
        <dbReference type="Proteomes" id="UP000250275"/>
    </source>
</evidence>